<dbReference type="STRING" id="36166.T1GDN8"/>
<dbReference type="InterPro" id="IPR001873">
    <property type="entry name" value="ENaC"/>
</dbReference>
<evidence type="ECO:0000313" key="14">
    <source>
        <dbReference type="EnsemblMetazoa" id="MESCA001428-PA"/>
    </source>
</evidence>
<keyword evidence="3 12" id="KW-0813">Transport</keyword>
<organism evidence="14 15">
    <name type="scientific">Megaselia scalaris</name>
    <name type="common">Humpbacked fly</name>
    <name type="synonym">Phora scalaris</name>
    <dbReference type="NCBI Taxonomy" id="36166"/>
    <lineage>
        <taxon>Eukaryota</taxon>
        <taxon>Metazoa</taxon>
        <taxon>Ecdysozoa</taxon>
        <taxon>Arthropoda</taxon>
        <taxon>Hexapoda</taxon>
        <taxon>Insecta</taxon>
        <taxon>Pterygota</taxon>
        <taxon>Neoptera</taxon>
        <taxon>Endopterygota</taxon>
        <taxon>Diptera</taxon>
        <taxon>Brachycera</taxon>
        <taxon>Muscomorpha</taxon>
        <taxon>Platypezoidea</taxon>
        <taxon>Phoridae</taxon>
        <taxon>Megaseliini</taxon>
        <taxon>Megaselia</taxon>
    </lineage>
</organism>
<dbReference type="OMA" id="ACKSTHY"/>
<evidence type="ECO:0000313" key="15">
    <source>
        <dbReference type="Proteomes" id="UP000015102"/>
    </source>
</evidence>
<evidence type="ECO:0000256" key="11">
    <source>
        <dbReference type="ARBA" id="ARBA00023303"/>
    </source>
</evidence>
<dbReference type="GO" id="GO:0015280">
    <property type="term" value="F:ligand-gated sodium channel activity"/>
    <property type="evidence" value="ECO:0007669"/>
    <property type="project" value="TreeGrafter"/>
</dbReference>
<dbReference type="HOGENOM" id="CLU_024950_2_0_1"/>
<evidence type="ECO:0000256" key="7">
    <source>
        <dbReference type="ARBA" id="ARBA00023053"/>
    </source>
</evidence>
<dbReference type="InterPro" id="IPR020903">
    <property type="entry name" value="ENaC_CS"/>
</dbReference>
<protein>
    <submittedName>
        <fullName evidence="14">Uncharacterized protein</fullName>
    </submittedName>
</protein>
<dbReference type="Gene3D" id="1.10.287.770">
    <property type="entry name" value="YojJ-like"/>
    <property type="match status" value="1"/>
</dbReference>
<keyword evidence="6 13" id="KW-1133">Transmembrane helix</keyword>
<dbReference type="PROSITE" id="PS01206">
    <property type="entry name" value="ASC"/>
    <property type="match status" value="1"/>
</dbReference>
<reference evidence="14" key="2">
    <citation type="submission" date="2015-06" db="UniProtKB">
        <authorList>
            <consortium name="EnsemblMetazoa"/>
        </authorList>
    </citation>
    <scope>IDENTIFICATION</scope>
</reference>
<evidence type="ECO:0000256" key="5">
    <source>
        <dbReference type="ARBA" id="ARBA00022692"/>
    </source>
</evidence>
<keyword evidence="5 12" id="KW-0812">Transmembrane</keyword>
<dbReference type="EMBL" id="CAQQ02390154">
    <property type="status" value="NOT_ANNOTATED_CDS"/>
    <property type="molecule type" value="Genomic_DNA"/>
</dbReference>
<evidence type="ECO:0000256" key="2">
    <source>
        <dbReference type="ARBA" id="ARBA00007193"/>
    </source>
</evidence>
<keyword evidence="7" id="KW-0915">Sodium</keyword>
<evidence type="ECO:0000256" key="13">
    <source>
        <dbReference type="SAM" id="Phobius"/>
    </source>
</evidence>
<evidence type="ECO:0000256" key="3">
    <source>
        <dbReference type="ARBA" id="ARBA00022448"/>
    </source>
</evidence>
<dbReference type="EnsemblMetazoa" id="MESCA001428-RA">
    <property type="protein sequence ID" value="MESCA001428-PA"/>
    <property type="gene ID" value="MESCA001428"/>
</dbReference>
<comment type="subcellular location">
    <subcellularLocation>
        <location evidence="1">Membrane</location>
        <topology evidence="1">Multi-pass membrane protein</topology>
    </subcellularLocation>
</comment>
<evidence type="ECO:0000256" key="8">
    <source>
        <dbReference type="ARBA" id="ARBA00023065"/>
    </source>
</evidence>
<evidence type="ECO:0000256" key="9">
    <source>
        <dbReference type="ARBA" id="ARBA00023136"/>
    </source>
</evidence>
<evidence type="ECO:0000256" key="4">
    <source>
        <dbReference type="ARBA" id="ARBA00022461"/>
    </source>
</evidence>
<dbReference type="Pfam" id="PF00858">
    <property type="entry name" value="ASC"/>
    <property type="match status" value="1"/>
</dbReference>
<dbReference type="Gene3D" id="1.10.287.820">
    <property type="entry name" value="Acid-sensing ion channel domain"/>
    <property type="match status" value="1"/>
</dbReference>
<keyword evidence="11 12" id="KW-0407">Ion channel</keyword>
<keyword evidence="8 12" id="KW-0406">Ion transport</keyword>
<keyword evidence="4 12" id="KW-0894">Sodium channel</keyword>
<dbReference type="Proteomes" id="UP000015102">
    <property type="component" value="Unassembled WGS sequence"/>
</dbReference>
<dbReference type="AlphaFoldDB" id="T1GDN8"/>
<evidence type="ECO:0000256" key="1">
    <source>
        <dbReference type="ARBA" id="ARBA00004141"/>
    </source>
</evidence>
<accession>T1GDN8</accession>
<dbReference type="PANTHER" id="PTHR11690">
    <property type="entry name" value="AMILORIDE-SENSITIVE SODIUM CHANNEL-RELATED"/>
    <property type="match status" value="1"/>
</dbReference>
<evidence type="ECO:0000256" key="12">
    <source>
        <dbReference type="RuleBase" id="RU000679"/>
    </source>
</evidence>
<feature type="transmembrane region" description="Helical" evidence="13">
    <location>
        <begin position="269"/>
        <end position="297"/>
    </location>
</feature>
<dbReference type="PANTHER" id="PTHR11690:SF288">
    <property type="entry name" value="AMILORIDE-SENSITIVE NA+ CHANNEL-RELATED"/>
    <property type="match status" value="1"/>
</dbReference>
<sequence>MEVASHICPVQTLRHYSSFQYMNVDQFISTLFDLKPLYSSIFYVCYWGRKQIPEEFRPILHDRGICYTFNALDSSKIYRNGSNPNKYILDKFRYEFDIENYTPPYSGEGSGKKSGLEVQMLNRISDNFLIFCKIFRRQCYLENEKYLQHFQIYTQMNCELECLTNLTLKLCGCVNFYMPRKDTTKVCGSKYHFCTKQASHRLSRMALDSKGLKCDCLPSCSSISYNIETPETEHFEKIGDFYYINLKFYFKENNFVSLKRYDGFSTSDFLASIGGILGLFLGISVMSISEIIYFFTIRLYTHYFRRRN</sequence>
<proteinExistence type="inferred from homology"/>
<evidence type="ECO:0000256" key="6">
    <source>
        <dbReference type="ARBA" id="ARBA00022989"/>
    </source>
</evidence>
<keyword evidence="10 12" id="KW-0739">Sodium transport</keyword>
<comment type="similarity">
    <text evidence="2 12">Belongs to the amiloride-sensitive sodium channel (TC 1.A.6) family.</text>
</comment>
<keyword evidence="15" id="KW-1185">Reference proteome</keyword>
<reference evidence="15" key="1">
    <citation type="submission" date="2013-02" db="EMBL/GenBank/DDBJ databases">
        <authorList>
            <person name="Hughes D."/>
        </authorList>
    </citation>
    <scope>NUCLEOTIDE SEQUENCE</scope>
    <source>
        <strain>Durham</strain>
        <strain evidence="15">NC isolate 2 -- Noor lab</strain>
    </source>
</reference>
<evidence type="ECO:0000256" key="10">
    <source>
        <dbReference type="ARBA" id="ARBA00023201"/>
    </source>
</evidence>
<dbReference type="GO" id="GO:0005886">
    <property type="term" value="C:plasma membrane"/>
    <property type="evidence" value="ECO:0007669"/>
    <property type="project" value="TreeGrafter"/>
</dbReference>
<name>T1GDN8_MEGSC</name>
<keyword evidence="9 13" id="KW-0472">Membrane</keyword>